<gene>
    <name evidence="1" type="ORF">C4B60_13920</name>
</gene>
<proteinExistence type="predicted"/>
<evidence type="ECO:0000313" key="2">
    <source>
        <dbReference type="Proteomes" id="UP000239047"/>
    </source>
</evidence>
<reference evidence="1 2" key="1">
    <citation type="submission" date="2018-02" db="EMBL/GenBank/DDBJ databases">
        <title>Jeotgalibacillus proteolyticum sp. nov. a protease producing bacterium isolated from ocean sediments of Laizhou Bay.</title>
        <authorList>
            <person name="Li Y."/>
        </authorList>
    </citation>
    <scope>NUCLEOTIDE SEQUENCE [LARGE SCALE GENOMIC DNA]</scope>
    <source>
        <strain evidence="1 2">22-7</strain>
    </source>
</reference>
<organism evidence="1 2">
    <name type="scientific">Jeotgalibacillus proteolyticus</name>
    <dbReference type="NCBI Taxonomy" id="2082395"/>
    <lineage>
        <taxon>Bacteria</taxon>
        <taxon>Bacillati</taxon>
        <taxon>Bacillota</taxon>
        <taxon>Bacilli</taxon>
        <taxon>Bacillales</taxon>
        <taxon>Caryophanaceae</taxon>
        <taxon>Jeotgalibacillus</taxon>
    </lineage>
</organism>
<dbReference type="EMBL" id="PREZ01000005">
    <property type="protein sequence ID" value="PPA69638.1"/>
    <property type="molecule type" value="Genomic_DNA"/>
</dbReference>
<keyword evidence="2" id="KW-1185">Reference proteome</keyword>
<evidence type="ECO:0000313" key="1">
    <source>
        <dbReference type="EMBL" id="PPA69638.1"/>
    </source>
</evidence>
<dbReference type="Proteomes" id="UP000239047">
    <property type="component" value="Unassembled WGS sequence"/>
</dbReference>
<accession>A0A2S5G9H6</accession>
<comment type="caution">
    <text evidence="1">The sequence shown here is derived from an EMBL/GenBank/DDBJ whole genome shotgun (WGS) entry which is preliminary data.</text>
</comment>
<name>A0A2S5G9H6_9BACL</name>
<protein>
    <submittedName>
        <fullName evidence="1">Uncharacterized protein</fullName>
    </submittedName>
</protein>
<sequence>MGLQKIVCYERIFLKLTIPFDRTYKPAQINGGSRQFIDDFQQIKKCFGQISPLHMRHKERKWTETRNRKTNWSENEWIH</sequence>
<dbReference type="AlphaFoldDB" id="A0A2S5G9H6"/>